<keyword evidence="3" id="KW-1185">Reference proteome</keyword>
<gene>
    <name evidence="2" type="ORF">HMPREF9135_1170</name>
</gene>
<organism evidence="2 3">
    <name type="scientific">Segatella baroniae F0067</name>
    <dbReference type="NCBI Taxonomy" id="1115809"/>
    <lineage>
        <taxon>Bacteria</taxon>
        <taxon>Pseudomonadati</taxon>
        <taxon>Bacteroidota</taxon>
        <taxon>Bacteroidia</taxon>
        <taxon>Bacteroidales</taxon>
        <taxon>Prevotellaceae</taxon>
        <taxon>Segatella</taxon>
    </lineage>
</organism>
<reference evidence="2 3" key="1">
    <citation type="submission" date="2013-08" db="EMBL/GenBank/DDBJ databases">
        <authorList>
            <person name="Durkin A.S."/>
            <person name="Haft D.R."/>
            <person name="McCorrison J."/>
            <person name="Torralba M."/>
            <person name="Gillis M."/>
            <person name="Haft D.H."/>
            <person name="Methe B."/>
            <person name="Sutton G."/>
            <person name="Nelson K.E."/>
        </authorList>
    </citation>
    <scope>NUCLEOTIDE SEQUENCE [LARGE SCALE GENOMIC DNA]</scope>
    <source>
        <strain evidence="2 3">F0067</strain>
    </source>
</reference>
<dbReference type="Proteomes" id="UP000016648">
    <property type="component" value="Unassembled WGS sequence"/>
</dbReference>
<accession>U2P4K2</accession>
<comment type="caution">
    <text evidence="2">The sequence shown here is derived from an EMBL/GenBank/DDBJ whole genome shotgun (WGS) entry which is preliminary data.</text>
</comment>
<sequence>MKKISYLFAALFTAASCLTSCFYWSPNGYEPRSAERAAYNYVQNSNQPLTDMLFTAYLSHRYFALSTDADRKTFMDTYFPECQIYDTLKADGTRNWRLERRKADYHFDHFLFSETPQGLLRATLLGAHQSTEINTKYQFTVRQGADGHWTLTDYAAVIRNDYSDRGYGRLAFDISSKQLDVVWTQPKNDSLYCELTGTIQMASAETPSLLIAAEIQEPLRARVGKDHFAVVSYPWVKGRLSLAVTDGGTHQTDYVSVVLSGNDDGQALVEMKK</sequence>
<evidence type="ECO:0000313" key="3">
    <source>
        <dbReference type="Proteomes" id="UP000016648"/>
    </source>
</evidence>
<evidence type="ECO:0000313" key="2">
    <source>
        <dbReference type="EMBL" id="ERK39081.1"/>
    </source>
</evidence>
<dbReference type="PROSITE" id="PS51257">
    <property type="entry name" value="PROKAR_LIPOPROTEIN"/>
    <property type="match status" value="1"/>
</dbReference>
<protein>
    <recommendedName>
        <fullName evidence="4">Lipoprotein</fullName>
    </recommendedName>
</protein>
<keyword evidence="1" id="KW-0732">Signal</keyword>
<evidence type="ECO:0000256" key="1">
    <source>
        <dbReference type="SAM" id="SignalP"/>
    </source>
</evidence>
<dbReference type="AlphaFoldDB" id="U2P4K2"/>
<dbReference type="EMBL" id="AWEY01000029">
    <property type="protein sequence ID" value="ERK39081.1"/>
    <property type="molecule type" value="Genomic_DNA"/>
</dbReference>
<name>U2P4K2_9BACT</name>
<feature type="chain" id="PRO_5004633434" description="Lipoprotein" evidence="1">
    <location>
        <begin position="20"/>
        <end position="273"/>
    </location>
</feature>
<dbReference type="PATRIC" id="fig|1115809.3.peg.1548"/>
<evidence type="ECO:0008006" key="4">
    <source>
        <dbReference type="Google" id="ProtNLM"/>
    </source>
</evidence>
<dbReference type="RefSeq" id="WP_021589897.1">
    <property type="nucleotide sequence ID" value="NZ_AWEY01000029.1"/>
</dbReference>
<proteinExistence type="predicted"/>
<feature type="signal peptide" evidence="1">
    <location>
        <begin position="1"/>
        <end position="19"/>
    </location>
</feature>